<accession>A0A914N9X1</accession>
<feature type="signal peptide" evidence="2">
    <location>
        <begin position="1"/>
        <end position="22"/>
    </location>
</feature>
<dbReference type="AlphaFoldDB" id="A0A914N9X1"/>
<feature type="chain" id="PRO_5036834207" evidence="2">
    <location>
        <begin position="23"/>
        <end position="266"/>
    </location>
</feature>
<organism evidence="3 4">
    <name type="scientific">Meloidogyne incognita</name>
    <name type="common">Southern root-knot nematode worm</name>
    <name type="synonym">Oxyuris incognita</name>
    <dbReference type="NCBI Taxonomy" id="6306"/>
    <lineage>
        <taxon>Eukaryota</taxon>
        <taxon>Metazoa</taxon>
        <taxon>Ecdysozoa</taxon>
        <taxon>Nematoda</taxon>
        <taxon>Chromadorea</taxon>
        <taxon>Rhabditida</taxon>
        <taxon>Tylenchina</taxon>
        <taxon>Tylenchomorpha</taxon>
        <taxon>Tylenchoidea</taxon>
        <taxon>Meloidogynidae</taxon>
        <taxon>Meloidogyninae</taxon>
        <taxon>Meloidogyne</taxon>
        <taxon>Meloidogyne incognita group</taxon>
    </lineage>
</organism>
<feature type="region of interest" description="Disordered" evidence="1">
    <location>
        <begin position="216"/>
        <end position="266"/>
    </location>
</feature>
<evidence type="ECO:0000256" key="2">
    <source>
        <dbReference type="SAM" id="SignalP"/>
    </source>
</evidence>
<keyword evidence="3" id="KW-1185">Reference proteome</keyword>
<protein>
    <submittedName>
        <fullName evidence="4">Uncharacterized protein</fullName>
    </submittedName>
</protein>
<dbReference type="InterPro" id="IPR016135">
    <property type="entry name" value="UBQ-conjugating_enzyme/RWD"/>
</dbReference>
<dbReference type="Proteomes" id="UP000887563">
    <property type="component" value="Unplaced"/>
</dbReference>
<sequence length="266" mass="29433">MFYACLSILLLLLISLACVCLSIIDLETYNFGLSILGTWEGRPEEKWSPLCSLLQVLISIQVNKLENIYIFRKTFEKFPEAFYKCTMLACALCVANPNACPNPGWYSNFCLMLQEMYPSPEDSVKAAIASPEMNGLRSRMMAHYGVNVNQMGGEQQQQPTSSSGEGGRLTLRQESRATVAMLAPAVHIMHQVWRGMAWVAEGMDDEEDLTKSYDQIEQGTSHSISQECTDSSQKRLSTIAESSSGGVIEQNPEESGEFGSGKDVIV</sequence>
<evidence type="ECO:0000313" key="4">
    <source>
        <dbReference type="WBParaSite" id="Minc3s04814g37051"/>
    </source>
</evidence>
<proteinExistence type="predicted"/>
<evidence type="ECO:0000256" key="1">
    <source>
        <dbReference type="SAM" id="MobiDB-lite"/>
    </source>
</evidence>
<dbReference type="Gene3D" id="3.10.110.10">
    <property type="entry name" value="Ubiquitin Conjugating Enzyme"/>
    <property type="match status" value="1"/>
</dbReference>
<name>A0A914N9X1_MELIC</name>
<evidence type="ECO:0000313" key="3">
    <source>
        <dbReference type="Proteomes" id="UP000887563"/>
    </source>
</evidence>
<feature type="compositionally biased region" description="Polar residues" evidence="1">
    <location>
        <begin position="216"/>
        <end position="245"/>
    </location>
</feature>
<keyword evidence="2" id="KW-0732">Signal</keyword>
<reference evidence="4" key="1">
    <citation type="submission" date="2022-11" db="UniProtKB">
        <authorList>
            <consortium name="WormBaseParasite"/>
        </authorList>
    </citation>
    <scope>IDENTIFICATION</scope>
</reference>
<dbReference type="WBParaSite" id="Minc3s04814g37051">
    <property type="protein sequence ID" value="Minc3s04814g37051"/>
    <property type="gene ID" value="Minc3s04814g37051"/>
</dbReference>